<feature type="chain" id="PRO_5038667262" description="Lipoprotein" evidence="2">
    <location>
        <begin position="21"/>
        <end position="165"/>
    </location>
</feature>
<proteinExistence type="predicted"/>
<keyword evidence="2" id="KW-0732">Signal</keyword>
<evidence type="ECO:0000256" key="2">
    <source>
        <dbReference type="SAM" id="SignalP"/>
    </source>
</evidence>
<dbReference type="AlphaFoldDB" id="A0A542YR17"/>
<sequence>MNVRHTRPRLALGLATLAVALGGCGTATGPGAHSHDASTATPSTRTTTPPPTAGPPRAVLGCDLVQSASIDYAFEPGMGDDTPEEAIASFVSGETGPGDPVPDGRDVEAPPGSDGNGVAQVWHRIDDVGEVVAVLHLETTSEGRFVVGGIDTCSPATDSKATRGG</sequence>
<dbReference type="PROSITE" id="PS51257">
    <property type="entry name" value="PROKAR_LIPOPROTEIN"/>
    <property type="match status" value="1"/>
</dbReference>
<evidence type="ECO:0000313" key="4">
    <source>
        <dbReference type="Proteomes" id="UP000319516"/>
    </source>
</evidence>
<reference evidence="3 4" key="1">
    <citation type="submission" date="2019-06" db="EMBL/GenBank/DDBJ databases">
        <title>Sequencing the genomes of 1000 actinobacteria strains.</title>
        <authorList>
            <person name="Klenk H.-P."/>
        </authorList>
    </citation>
    <scope>NUCLEOTIDE SEQUENCE [LARGE SCALE GENOMIC DNA]</scope>
    <source>
        <strain evidence="3 4">DSM 12335</strain>
    </source>
</reference>
<feature type="compositionally biased region" description="Low complexity" evidence="1">
    <location>
        <begin position="37"/>
        <end position="47"/>
    </location>
</feature>
<dbReference type="EMBL" id="VFOP01000001">
    <property type="protein sequence ID" value="TQL50507.1"/>
    <property type="molecule type" value="Genomic_DNA"/>
</dbReference>
<comment type="caution">
    <text evidence="3">The sequence shown here is derived from an EMBL/GenBank/DDBJ whole genome shotgun (WGS) entry which is preliminary data.</text>
</comment>
<feature type="region of interest" description="Disordered" evidence="1">
    <location>
        <begin position="73"/>
        <end position="116"/>
    </location>
</feature>
<dbReference type="RefSeq" id="WP_141784634.1">
    <property type="nucleotide sequence ID" value="NZ_BAAAIK010000002.1"/>
</dbReference>
<dbReference type="Proteomes" id="UP000319516">
    <property type="component" value="Unassembled WGS sequence"/>
</dbReference>
<accession>A0A542YR17</accession>
<organism evidence="3 4">
    <name type="scientific">Ornithinicoccus hortensis</name>
    <dbReference type="NCBI Taxonomy" id="82346"/>
    <lineage>
        <taxon>Bacteria</taxon>
        <taxon>Bacillati</taxon>
        <taxon>Actinomycetota</taxon>
        <taxon>Actinomycetes</taxon>
        <taxon>Micrococcales</taxon>
        <taxon>Intrasporangiaceae</taxon>
        <taxon>Ornithinicoccus</taxon>
    </lineage>
</organism>
<keyword evidence="4" id="KW-1185">Reference proteome</keyword>
<gene>
    <name evidence="3" type="ORF">FB467_1618</name>
</gene>
<evidence type="ECO:0000313" key="3">
    <source>
        <dbReference type="EMBL" id="TQL50507.1"/>
    </source>
</evidence>
<evidence type="ECO:0000256" key="1">
    <source>
        <dbReference type="SAM" id="MobiDB-lite"/>
    </source>
</evidence>
<name>A0A542YR17_9MICO</name>
<evidence type="ECO:0008006" key="5">
    <source>
        <dbReference type="Google" id="ProtNLM"/>
    </source>
</evidence>
<protein>
    <recommendedName>
        <fullName evidence="5">Lipoprotein</fullName>
    </recommendedName>
</protein>
<feature type="region of interest" description="Disordered" evidence="1">
    <location>
        <begin position="29"/>
        <end position="57"/>
    </location>
</feature>
<feature type="signal peptide" evidence="2">
    <location>
        <begin position="1"/>
        <end position="20"/>
    </location>
</feature>